<evidence type="ECO:0000256" key="6">
    <source>
        <dbReference type="ARBA" id="ARBA00023136"/>
    </source>
</evidence>
<sequence length="360" mass="40533">MGRLVITNLCKQYKDNLVVKQLDLTIEQGELVSLLGPSGCGKTTTLRMIAGLLDPTSGSIKLDDKEIVNVPTHKRDIGLVFQNYALFPHLTIFENVAYGLKRKKVLKSEIEKRVKAALESVQLTGFEDRLPTQLSGGQQQRVALARSLVLNPSIILFDEPLSNLDAKLRQFLRVEIRQLQKKHGFTALFVTHDQEEAMVLSDRIAVMYNGDISQLGTPSEIYDEPSNSFVANFIGETNMISVNDVREESDCFTAKLKTGEIIKVSKRKNSTSIEKVIMFRPEHSQVIKQSDVEKMGEQNSLNGQVEYMHFLGSTYTLGVRSAAHDKTIICSLQPEDYKDLSLHEGDDVFVTWSKEKTYIY</sequence>
<dbReference type="SUPFAM" id="SSF50331">
    <property type="entry name" value="MOP-like"/>
    <property type="match status" value="1"/>
</dbReference>
<comment type="subunit">
    <text evidence="7">The complex is composed of two ATP-binding proteins (PotA), two transmembrane proteins (PotB and PotC) and a solute-binding protein (PotD).</text>
</comment>
<dbReference type="NCBIfam" id="TIGR01187">
    <property type="entry name" value="potA"/>
    <property type="match status" value="1"/>
</dbReference>
<dbReference type="InterPro" id="IPR005893">
    <property type="entry name" value="PotA-like"/>
</dbReference>
<evidence type="ECO:0000256" key="4">
    <source>
        <dbReference type="ARBA" id="ARBA00022840"/>
    </source>
</evidence>
<evidence type="ECO:0000256" key="5">
    <source>
        <dbReference type="ARBA" id="ARBA00022967"/>
    </source>
</evidence>
<feature type="domain" description="ABC transporter" evidence="8">
    <location>
        <begin position="4"/>
        <end position="234"/>
    </location>
</feature>
<dbReference type="Gene3D" id="3.40.50.300">
    <property type="entry name" value="P-loop containing nucleotide triphosphate hydrolases"/>
    <property type="match status" value="1"/>
</dbReference>
<keyword evidence="10" id="KW-1185">Reference proteome</keyword>
<evidence type="ECO:0000256" key="7">
    <source>
        <dbReference type="RuleBase" id="RU364083"/>
    </source>
</evidence>
<dbReference type="RefSeq" id="WP_381433086.1">
    <property type="nucleotide sequence ID" value="NZ_JBHSNO010000005.1"/>
</dbReference>
<comment type="caution">
    <text evidence="9">The sequence shown here is derived from an EMBL/GenBank/DDBJ whole genome shotgun (WGS) entry which is preliminary data.</text>
</comment>
<evidence type="ECO:0000256" key="2">
    <source>
        <dbReference type="ARBA" id="ARBA00022475"/>
    </source>
</evidence>
<dbReference type="InterPro" id="IPR017871">
    <property type="entry name" value="ABC_transporter-like_CS"/>
</dbReference>
<dbReference type="InterPro" id="IPR003439">
    <property type="entry name" value="ABC_transporter-like_ATP-bd"/>
</dbReference>
<dbReference type="SUPFAM" id="SSF52540">
    <property type="entry name" value="P-loop containing nucleoside triphosphate hydrolases"/>
    <property type="match status" value="1"/>
</dbReference>
<keyword evidence="2 7" id="KW-1003">Cell membrane</keyword>
<keyword evidence="5 7" id="KW-1278">Translocase</keyword>
<dbReference type="Gene3D" id="2.40.50.100">
    <property type="match status" value="1"/>
</dbReference>
<proteinExistence type="inferred from homology"/>
<dbReference type="SMART" id="SM00382">
    <property type="entry name" value="AAA"/>
    <property type="match status" value="1"/>
</dbReference>
<reference evidence="10" key="1">
    <citation type="journal article" date="2019" name="Int. J. Syst. Evol. Microbiol.">
        <title>The Global Catalogue of Microorganisms (GCM) 10K type strain sequencing project: providing services to taxonomists for standard genome sequencing and annotation.</title>
        <authorList>
            <consortium name="The Broad Institute Genomics Platform"/>
            <consortium name="The Broad Institute Genome Sequencing Center for Infectious Disease"/>
            <person name="Wu L."/>
            <person name="Ma J."/>
        </authorList>
    </citation>
    <scope>NUCLEOTIDE SEQUENCE [LARGE SCALE GENOMIC DNA]</scope>
    <source>
        <strain evidence="10">CGMCC 4.1434</strain>
    </source>
</reference>
<dbReference type="InterPro" id="IPR008995">
    <property type="entry name" value="Mo/tungstate-bd_C_term_dom"/>
</dbReference>
<keyword evidence="3 7" id="KW-0547">Nucleotide-binding</keyword>
<dbReference type="InterPro" id="IPR003593">
    <property type="entry name" value="AAA+_ATPase"/>
</dbReference>
<evidence type="ECO:0000313" key="9">
    <source>
        <dbReference type="EMBL" id="MFC5589057.1"/>
    </source>
</evidence>
<dbReference type="InterPro" id="IPR050093">
    <property type="entry name" value="ABC_SmlMolc_Importer"/>
</dbReference>
<dbReference type="Pfam" id="PF00005">
    <property type="entry name" value="ABC_tran"/>
    <property type="match status" value="1"/>
</dbReference>
<accession>A0ABW0TIM9</accession>
<keyword evidence="1 7" id="KW-0813">Transport</keyword>
<name>A0ABW0TIM9_9BACL</name>
<comment type="similarity">
    <text evidence="7">Belongs to the ABC transporter superfamily. Spermidine/putrescine importer (TC 3.A.1.11.1) family.</text>
</comment>
<protein>
    <recommendedName>
        <fullName evidence="7">Spermidine/putrescine import ATP-binding protein PotA</fullName>
        <ecNumber evidence="7">7.6.2.11</ecNumber>
    </recommendedName>
</protein>
<organism evidence="9 10">
    <name type="scientific">Sporosarcina soli</name>
    <dbReference type="NCBI Taxonomy" id="334736"/>
    <lineage>
        <taxon>Bacteria</taxon>
        <taxon>Bacillati</taxon>
        <taxon>Bacillota</taxon>
        <taxon>Bacilli</taxon>
        <taxon>Bacillales</taxon>
        <taxon>Caryophanaceae</taxon>
        <taxon>Sporosarcina</taxon>
    </lineage>
</organism>
<evidence type="ECO:0000313" key="10">
    <source>
        <dbReference type="Proteomes" id="UP001596109"/>
    </source>
</evidence>
<keyword evidence="6 7" id="KW-0472">Membrane</keyword>
<dbReference type="InterPro" id="IPR027417">
    <property type="entry name" value="P-loop_NTPase"/>
</dbReference>
<keyword evidence="4 7" id="KW-0067">ATP-binding</keyword>
<evidence type="ECO:0000259" key="8">
    <source>
        <dbReference type="PROSITE" id="PS50893"/>
    </source>
</evidence>
<comment type="function">
    <text evidence="7">Part of the ABC transporter complex PotABCD involved in spermidine/putrescine import. Responsible for energy coupling to the transport system.</text>
</comment>
<dbReference type="GO" id="GO:0005524">
    <property type="term" value="F:ATP binding"/>
    <property type="evidence" value="ECO:0007669"/>
    <property type="project" value="UniProtKB-KW"/>
</dbReference>
<dbReference type="EC" id="7.6.2.11" evidence="7"/>
<dbReference type="Pfam" id="PF08402">
    <property type="entry name" value="TOBE_2"/>
    <property type="match status" value="1"/>
</dbReference>
<dbReference type="PANTHER" id="PTHR42781:SF4">
    <property type="entry name" value="SPERMIDINE_PUTRESCINE IMPORT ATP-BINDING PROTEIN POTA"/>
    <property type="match status" value="1"/>
</dbReference>
<evidence type="ECO:0000256" key="1">
    <source>
        <dbReference type="ARBA" id="ARBA00022448"/>
    </source>
</evidence>
<evidence type="ECO:0000256" key="3">
    <source>
        <dbReference type="ARBA" id="ARBA00022741"/>
    </source>
</evidence>
<comment type="catalytic activity">
    <reaction evidence="7">
        <text>ATP + H2O + polyamine-[polyamine-binding protein]Side 1 = ADP + phosphate + polyamineSide 2 + [polyamine-binding protein]Side 1.</text>
        <dbReference type="EC" id="7.6.2.11"/>
    </reaction>
</comment>
<dbReference type="InterPro" id="IPR013611">
    <property type="entry name" value="Transp-assoc_OB_typ2"/>
</dbReference>
<dbReference type="PROSITE" id="PS00211">
    <property type="entry name" value="ABC_TRANSPORTER_1"/>
    <property type="match status" value="1"/>
</dbReference>
<dbReference type="EMBL" id="JBHSNO010000005">
    <property type="protein sequence ID" value="MFC5589057.1"/>
    <property type="molecule type" value="Genomic_DNA"/>
</dbReference>
<dbReference type="Proteomes" id="UP001596109">
    <property type="component" value="Unassembled WGS sequence"/>
</dbReference>
<dbReference type="PANTHER" id="PTHR42781">
    <property type="entry name" value="SPERMIDINE/PUTRESCINE IMPORT ATP-BINDING PROTEIN POTA"/>
    <property type="match status" value="1"/>
</dbReference>
<dbReference type="PROSITE" id="PS50893">
    <property type="entry name" value="ABC_TRANSPORTER_2"/>
    <property type="match status" value="1"/>
</dbReference>
<gene>
    <name evidence="7" type="primary">potA</name>
    <name evidence="9" type="ORF">ACFPRA_09170</name>
</gene>